<evidence type="ECO:0000256" key="1">
    <source>
        <dbReference type="SAM" id="MobiDB-lite"/>
    </source>
</evidence>
<proteinExistence type="predicted"/>
<sequence>MSDLEFLSSTIPFSHHYSLSTFTFFIRLPVLDTTKNVPVDAQNKRRSSGGLKKKPAAYNKYMSEELARLKSNTPSAHEFSSFLLSSSASHSQAFVNALIALICFMGGQAIAPLVSTPSTLLRILLSFISSSHSAPGLPEAPDRDSPTASLSTMFDLDSDGQFEFDPYSAGSSSLALLSAMQQMAETDPPPMALVASPTDDPEAQTSTWKGKGVSMPMPIPPAL</sequence>
<keyword evidence="3" id="KW-1185">Reference proteome</keyword>
<organism evidence="2 3">
    <name type="scientific">Mycena rosella</name>
    <name type="common">Pink bonnet</name>
    <name type="synonym">Agaricus rosellus</name>
    <dbReference type="NCBI Taxonomy" id="1033263"/>
    <lineage>
        <taxon>Eukaryota</taxon>
        <taxon>Fungi</taxon>
        <taxon>Dikarya</taxon>
        <taxon>Basidiomycota</taxon>
        <taxon>Agaricomycotina</taxon>
        <taxon>Agaricomycetes</taxon>
        <taxon>Agaricomycetidae</taxon>
        <taxon>Agaricales</taxon>
        <taxon>Marasmiineae</taxon>
        <taxon>Mycenaceae</taxon>
        <taxon>Mycena</taxon>
    </lineage>
</organism>
<accession>A0AAD7CMY6</accession>
<dbReference type="EMBL" id="JARKIE010000327">
    <property type="protein sequence ID" value="KAJ7654151.1"/>
    <property type="molecule type" value="Genomic_DNA"/>
</dbReference>
<evidence type="ECO:0000313" key="3">
    <source>
        <dbReference type="Proteomes" id="UP001221757"/>
    </source>
</evidence>
<dbReference type="AlphaFoldDB" id="A0AAD7CMY6"/>
<protein>
    <submittedName>
        <fullName evidence="2">Uncharacterized protein</fullName>
    </submittedName>
</protein>
<gene>
    <name evidence="2" type="ORF">B0H17DRAFT_1214479</name>
</gene>
<dbReference type="Proteomes" id="UP001221757">
    <property type="component" value="Unassembled WGS sequence"/>
</dbReference>
<reference evidence="2" key="1">
    <citation type="submission" date="2023-03" db="EMBL/GenBank/DDBJ databases">
        <title>Massive genome expansion in bonnet fungi (Mycena s.s.) driven by repeated elements and novel gene families across ecological guilds.</title>
        <authorList>
            <consortium name="Lawrence Berkeley National Laboratory"/>
            <person name="Harder C.B."/>
            <person name="Miyauchi S."/>
            <person name="Viragh M."/>
            <person name="Kuo A."/>
            <person name="Thoen E."/>
            <person name="Andreopoulos B."/>
            <person name="Lu D."/>
            <person name="Skrede I."/>
            <person name="Drula E."/>
            <person name="Henrissat B."/>
            <person name="Morin E."/>
            <person name="Kohler A."/>
            <person name="Barry K."/>
            <person name="LaButti K."/>
            <person name="Morin E."/>
            <person name="Salamov A."/>
            <person name="Lipzen A."/>
            <person name="Mereny Z."/>
            <person name="Hegedus B."/>
            <person name="Baldrian P."/>
            <person name="Stursova M."/>
            <person name="Weitz H."/>
            <person name="Taylor A."/>
            <person name="Grigoriev I.V."/>
            <person name="Nagy L.G."/>
            <person name="Martin F."/>
            <person name="Kauserud H."/>
        </authorList>
    </citation>
    <scope>NUCLEOTIDE SEQUENCE</scope>
    <source>
        <strain evidence="2">CBHHK067</strain>
    </source>
</reference>
<comment type="caution">
    <text evidence="2">The sequence shown here is derived from an EMBL/GenBank/DDBJ whole genome shotgun (WGS) entry which is preliminary data.</text>
</comment>
<evidence type="ECO:0000313" key="2">
    <source>
        <dbReference type="EMBL" id="KAJ7654151.1"/>
    </source>
</evidence>
<feature type="region of interest" description="Disordered" evidence="1">
    <location>
        <begin position="188"/>
        <end position="223"/>
    </location>
</feature>
<name>A0AAD7CMY6_MYCRO</name>